<comment type="caution">
    <text evidence="2">The sequence shown here is derived from an EMBL/GenBank/DDBJ whole genome shotgun (WGS) entry which is preliminary data.</text>
</comment>
<evidence type="ECO:0000259" key="1">
    <source>
        <dbReference type="Pfam" id="PF10543"/>
    </source>
</evidence>
<name>A0ABS3YKW7_9BACT</name>
<dbReference type="Proteomes" id="UP000679126">
    <property type="component" value="Unassembled WGS sequence"/>
</dbReference>
<sequence>MQETIGMSDEIIKSKILLIRGKRVMIDRDLAELYGVTTKRLNEQVKRNPQRFPDDFMFQLTEAEKSEVVAICDHLQMVKFSRTMPYAFSEHGAVMLASVLNSERAIAVNIQILRIFTHMREALLIHKDILLQLEKLEGKVSSQGEDIQMIFDCLRQLMSPPQEPRTEIGFRNHRQ</sequence>
<evidence type="ECO:0000313" key="3">
    <source>
        <dbReference type="Proteomes" id="UP000679126"/>
    </source>
</evidence>
<dbReference type="RefSeq" id="WP_209148570.1">
    <property type="nucleotide sequence ID" value="NZ_JAGHKP010000006.1"/>
</dbReference>
<accession>A0ABS3YKW7</accession>
<keyword evidence="3" id="KW-1185">Reference proteome</keyword>
<reference evidence="3" key="1">
    <citation type="submission" date="2021-03" db="EMBL/GenBank/DDBJ databases">
        <title>Assistant Professor.</title>
        <authorList>
            <person name="Huq M.A."/>
        </authorList>
    </citation>
    <scope>NUCLEOTIDE SEQUENCE [LARGE SCALE GENOMIC DNA]</scope>
    <source>
        <strain evidence="3">MAH-28</strain>
    </source>
</reference>
<evidence type="ECO:0000313" key="2">
    <source>
        <dbReference type="EMBL" id="MBO9155342.1"/>
    </source>
</evidence>
<proteinExistence type="predicted"/>
<dbReference type="InterPro" id="IPR018873">
    <property type="entry name" value="KilA-N_DNA-bd_domain"/>
</dbReference>
<organism evidence="2 3">
    <name type="scientific">Chitinophaga chungangae</name>
    <dbReference type="NCBI Taxonomy" id="2821488"/>
    <lineage>
        <taxon>Bacteria</taxon>
        <taxon>Pseudomonadati</taxon>
        <taxon>Bacteroidota</taxon>
        <taxon>Chitinophagia</taxon>
        <taxon>Chitinophagales</taxon>
        <taxon>Chitinophagaceae</taxon>
        <taxon>Chitinophaga</taxon>
    </lineage>
</organism>
<feature type="domain" description="KilA-N DNA-binding" evidence="1">
    <location>
        <begin position="14"/>
        <end position="99"/>
    </location>
</feature>
<protein>
    <submittedName>
        <fullName evidence="2">ORF6N domain-containing protein</fullName>
    </submittedName>
</protein>
<gene>
    <name evidence="2" type="ORF">J7I43_24150</name>
</gene>
<dbReference type="Pfam" id="PF10543">
    <property type="entry name" value="ORF6N"/>
    <property type="match status" value="1"/>
</dbReference>
<dbReference type="EMBL" id="JAGHKP010000006">
    <property type="protein sequence ID" value="MBO9155342.1"/>
    <property type="molecule type" value="Genomic_DNA"/>
</dbReference>